<dbReference type="PROSITE" id="PS00800">
    <property type="entry name" value="PECTINESTERASE_1"/>
    <property type="match status" value="1"/>
</dbReference>
<keyword evidence="5 10" id="KW-0134">Cell wall</keyword>
<accession>A0AAD8NIQ0</accession>
<evidence type="ECO:0000256" key="5">
    <source>
        <dbReference type="ARBA" id="ARBA00022512"/>
    </source>
</evidence>
<name>A0AAD8NIQ0_TARER</name>
<evidence type="ECO:0000313" key="12">
    <source>
        <dbReference type="EMBL" id="KAK1417450.1"/>
    </source>
</evidence>
<dbReference type="EC" id="3.1.1.11" evidence="10"/>
<dbReference type="Pfam" id="PF04043">
    <property type="entry name" value="PMEI"/>
    <property type="match status" value="1"/>
</dbReference>
<dbReference type="Gene3D" id="1.20.140.40">
    <property type="entry name" value="Invertase/pectin methylesterase inhibitor family protein"/>
    <property type="match status" value="1"/>
</dbReference>
<keyword evidence="10" id="KW-0732">Signal</keyword>
<evidence type="ECO:0000256" key="9">
    <source>
        <dbReference type="ARBA" id="ARBA00047928"/>
    </source>
</evidence>
<comment type="subcellular location">
    <subcellularLocation>
        <location evidence="1 10">Secreted</location>
        <location evidence="1 10">Cell wall</location>
    </subcellularLocation>
</comment>
<keyword evidence="10" id="KW-0964">Secreted</keyword>
<evidence type="ECO:0000256" key="3">
    <source>
        <dbReference type="ARBA" id="ARBA00006027"/>
    </source>
</evidence>
<feature type="domain" description="Pectinesterase inhibitor" evidence="11">
    <location>
        <begin position="36"/>
        <end position="175"/>
    </location>
</feature>
<reference evidence="12" key="1">
    <citation type="journal article" date="2023" name="bioRxiv">
        <title>Improved chromosome-level genome assembly for marigold (Tagetes erecta).</title>
        <authorList>
            <person name="Jiang F."/>
            <person name="Yuan L."/>
            <person name="Wang S."/>
            <person name="Wang H."/>
            <person name="Xu D."/>
            <person name="Wang A."/>
            <person name="Fan W."/>
        </authorList>
    </citation>
    <scope>NUCLEOTIDE SEQUENCE</scope>
    <source>
        <strain evidence="12">WSJ</strain>
        <tissue evidence="12">Leaf</tissue>
    </source>
</reference>
<dbReference type="SUPFAM" id="SSF51126">
    <property type="entry name" value="Pectin lyase-like"/>
    <property type="match status" value="1"/>
</dbReference>
<dbReference type="GO" id="GO:0004857">
    <property type="term" value="F:enzyme inhibitor activity"/>
    <property type="evidence" value="ECO:0007669"/>
    <property type="project" value="InterPro"/>
</dbReference>
<dbReference type="SMART" id="SM00856">
    <property type="entry name" value="PMEI"/>
    <property type="match status" value="1"/>
</dbReference>
<sequence length="541" mass="59058">MASPPWFLTTKHNTHITLLLLLSTFLYTTPSFATYNNNDFVDAECLKVPGSVFVDSVTSTIQTVRDVISIVSKFSGAFGGDFRVSNAVADCLDLLDLSADELTWTLSASQNPTTGKGKYNTTGNTGADLSTWLGGALGNQDTCMDGFEGTNSIVKTVVGGSLNQVTSLVREILGMVRQVPAPFVHEVPPGRRKLRSVDSSAASAFPEWLKAKDRRLLQASGGSIGADAVVAADGSGNFTKVMDAISQVPDYNSRRFVIYVKKGVYQEYVEIGKKKTNIMMIGDGIDQTIISGNHNFIDGWTTYRSATFAVKGKGFIARDMKFENTAGPEKHQAVAFRSDSDLSVIFRCAITGYQDTLYAHSMRQFYRDCLITGTVDFMFGDGVVVFQNCQILARKGLPNQKNTITAQGRKDPSQPSGFSIQFSNISVEPDLLVNSSSSIPTYLGRPWKLYSRTIIMQSYISQFIRPEGWLEWNGDFALDTLYYAEYMNYGPGAGLGGRVKWPGLHAINDSSQANNFTVGQFLLGNSWLPSTGVKYTAGLGV</sequence>
<comment type="function">
    <text evidence="10">Acts in the modification of cell walls via demethylesterification of cell wall pectin.</text>
</comment>
<keyword evidence="6 10" id="KW-0378">Hydrolase</keyword>
<dbReference type="CDD" id="cd15799">
    <property type="entry name" value="PMEI-like_4"/>
    <property type="match status" value="1"/>
</dbReference>
<dbReference type="Proteomes" id="UP001229421">
    <property type="component" value="Unassembled WGS sequence"/>
</dbReference>
<dbReference type="GO" id="GO:0045490">
    <property type="term" value="P:pectin catabolic process"/>
    <property type="evidence" value="ECO:0007669"/>
    <property type="project" value="UniProtKB-UniRule"/>
</dbReference>
<feature type="signal peptide" evidence="10">
    <location>
        <begin position="1"/>
        <end position="33"/>
    </location>
</feature>
<keyword evidence="7 10" id="KW-0063">Aspartyl esterase</keyword>
<keyword evidence="13" id="KW-1185">Reference proteome</keyword>
<comment type="catalytic activity">
    <reaction evidence="9 10">
        <text>[(1-&gt;4)-alpha-D-galacturonosyl methyl ester](n) + n H2O = [(1-&gt;4)-alpha-D-galacturonosyl](n) + n methanol + n H(+)</text>
        <dbReference type="Rhea" id="RHEA:22380"/>
        <dbReference type="Rhea" id="RHEA-COMP:14570"/>
        <dbReference type="Rhea" id="RHEA-COMP:14573"/>
        <dbReference type="ChEBI" id="CHEBI:15377"/>
        <dbReference type="ChEBI" id="CHEBI:15378"/>
        <dbReference type="ChEBI" id="CHEBI:17790"/>
        <dbReference type="ChEBI" id="CHEBI:140522"/>
        <dbReference type="ChEBI" id="CHEBI:140523"/>
        <dbReference type="EC" id="3.1.1.11"/>
    </reaction>
</comment>
<comment type="caution">
    <text evidence="12">The sequence shown here is derived from an EMBL/GenBank/DDBJ whole genome shotgun (WGS) entry which is preliminary data.</text>
</comment>
<organism evidence="12 13">
    <name type="scientific">Tagetes erecta</name>
    <name type="common">African marigold</name>
    <dbReference type="NCBI Taxonomy" id="13708"/>
    <lineage>
        <taxon>Eukaryota</taxon>
        <taxon>Viridiplantae</taxon>
        <taxon>Streptophyta</taxon>
        <taxon>Embryophyta</taxon>
        <taxon>Tracheophyta</taxon>
        <taxon>Spermatophyta</taxon>
        <taxon>Magnoliopsida</taxon>
        <taxon>eudicotyledons</taxon>
        <taxon>Gunneridae</taxon>
        <taxon>Pentapetalae</taxon>
        <taxon>asterids</taxon>
        <taxon>campanulids</taxon>
        <taxon>Asterales</taxon>
        <taxon>Asteraceae</taxon>
        <taxon>Asteroideae</taxon>
        <taxon>Heliantheae alliance</taxon>
        <taxon>Tageteae</taxon>
        <taxon>Tagetes</taxon>
    </lineage>
</organism>
<dbReference type="InterPro" id="IPR012334">
    <property type="entry name" value="Pectin_lyas_fold"/>
</dbReference>
<comment type="similarity">
    <text evidence="4">In the C-terminal section; belongs to the pectinesterase family.</text>
</comment>
<evidence type="ECO:0000256" key="2">
    <source>
        <dbReference type="ARBA" id="ARBA00005184"/>
    </source>
</evidence>
<evidence type="ECO:0000256" key="4">
    <source>
        <dbReference type="ARBA" id="ARBA00007786"/>
    </source>
</evidence>
<dbReference type="InterPro" id="IPR018040">
    <property type="entry name" value="Pectinesterase_Tyr_AS"/>
</dbReference>
<comment type="pathway">
    <text evidence="2 10">Glycan metabolism; pectin degradation; 2-dehydro-3-deoxy-D-gluconate from pectin: step 1/5.</text>
</comment>
<feature type="chain" id="PRO_5041779313" description="Pectinesterase" evidence="10">
    <location>
        <begin position="34"/>
        <end position="541"/>
    </location>
</feature>
<dbReference type="FunFam" id="2.160.20.10:FF:000001">
    <property type="entry name" value="Pectinesterase"/>
    <property type="match status" value="1"/>
</dbReference>
<dbReference type="Gene3D" id="2.160.20.10">
    <property type="entry name" value="Single-stranded right-handed beta-helix, Pectin lyase-like"/>
    <property type="match status" value="1"/>
</dbReference>
<dbReference type="SUPFAM" id="SSF101148">
    <property type="entry name" value="Plant invertase/pectin methylesterase inhibitor"/>
    <property type="match status" value="1"/>
</dbReference>
<dbReference type="EMBL" id="JAUHHV010000007">
    <property type="protein sequence ID" value="KAK1417450.1"/>
    <property type="molecule type" value="Genomic_DNA"/>
</dbReference>
<evidence type="ECO:0000256" key="1">
    <source>
        <dbReference type="ARBA" id="ARBA00004191"/>
    </source>
</evidence>
<evidence type="ECO:0000259" key="11">
    <source>
        <dbReference type="SMART" id="SM00856"/>
    </source>
</evidence>
<dbReference type="AlphaFoldDB" id="A0AAD8NIQ0"/>
<dbReference type="InterPro" id="IPR035513">
    <property type="entry name" value="Invertase/methylesterase_inhib"/>
</dbReference>
<dbReference type="InterPro" id="IPR011050">
    <property type="entry name" value="Pectin_lyase_fold/virulence"/>
</dbReference>
<protein>
    <recommendedName>
        <fullName evidence="10">Pectinesterase</fullName>
        <ecNumber evidence="10">3.1.1.11</ecNumber>
    </recommendedName>
</protein>
<keyword evidence="8 10" id="KW-0961">Cell wall biogenesis/degradation</keyword>
<dbReference type="GO" id="GO:0030599">
    <property type="term" value="F:pectinesterase activity"/>
    <property type="evidence" value="ECO:0007669"/>
    <property type="project" value="UniProtKB-UniRule"/>
</dbReference>
<comment type="similarity">
    <text evidence="3">In the N-terminal section; belongs to the PMEI family.</text>
</comment>
<evidence type="ECO:0000256" key="10">
    <source>
        <dbReference type="RuleBase" id="RU000589"/>
    </source>
</evidence>
<evidence type="ECO:0000313" key="13">
    <source>
        <dbReference type="Proteomes" id="UP001229421"/>
    </source>
</evidence>
<proteinExistence type="inferred from homology"/>
<dbReference type="PANTHER" id="PTHR31707">
    <property type="entry name" value="PECTINESTERASE"/>
    <property type="match status" value="1"/>
</dbReference>
<dbReference type="GO" id="GO:0042545">
    <property type="term" value="P:cell wall modification"/>
    <property type="evidence" value="ECO:0007669"/>
    <property type="project" value="UniProtKB-UniRule"/>
</dbReference>
<dbReference type="Pfam" id="PF01095">
    <property type="entry name" value="Pectinesterase"/>
    <property type="match status" value="1"/>
</dbReference>
<dbReference type="InterPro" id="IPR006501">
    <property type="entry name" value="Pectinesterase_inhib_dom"/>
</dbReference>
<evidence type="ECO:0000256" key="8">
    <source>
        <dbReference type="ARBA" id="ARBA00023316"/>
    </source>
</evidence>
<evidence type="ECO:0000256" key="6">
    <source>
        <dbReference type="ARBA" id="ARBA00022801"/>
    </source>
</evidence>
<evidence type="ECO:0000256" key="7">
    <source>
        <dbReference type="ARBA" id="ARBA00023085"/>
    </source>
</evidence>
<dbReference type="InterPro" id="IPR000070">
    <property type="entry name" value="Pectinesterase_cat"/>
</dbReference>
<gene>
    <name evidence="12" type="ORF">QVD17_26577</name>
</gene>